<dbReference type="OrthoDB" id="7428650at2"/>
<sequence length="110" mass="11780">MLKLALGSLAVLALAPATAAMAQQNPFAKESVVLDLRNIDLATVEGQRTLAIRVDHAARDVCGDRLDRIHLAMEAQARSCRAAVADDVRSRIEARTASVEGSRGTQLAMR</sequence>
<accession>A0A5C6UKZ6</accession>
<dbReference type="InterPro" id="IPR030972">
    <property type="entry name" value="UrcA_uranyl"/>
</dbReference>
<reference evidence="2 3" key="1">
    <citation type="journal article" date="2013" name="Antonie Van Leeuwenhoek">
        <title>Sphingomonas ginsenosidivorax sp. nov., with the ability to transform ginsenosides.</title>
        <authorList>
            <person name="Jin X.F."/>
            <person name="Kim J.K."/>
            <person name="Liu Q.M."/>
            <person name="Kang M.S."/>
            <person name="He D."/>
            <person name="Jin F.X."/>
            <person name="Kim S.C."/>
            <person name="Im W.T."/>
        </authorList>
    </citation>
    <scope>NUCLEOTIDE SEQUENCE [LARGE SCALE GENOMIC DNA]</scope>
    <source>
        <strain evidence="2 3">KHI67</strain>
    </source>
</reference>
<dbReference type="EMBL" id="VOQR01000001">
    <property type="protein sequence ID" value="TXC72841.1"/>
    <property type="molecule type" value="Genomic_DNA"/>
</dbReference>
<gene>
    <name evidence="2" type="ORF">FSB78_08975</name>
</gene>
<proteinExistence type="predicted"/>
<comment type="caution">
    <text evidence="2">The sequence shown here is derived from an EMBL/GenBank/DDBJ whole genome shotgun (WGS) entry which is preliminary data.</text>
</comment>
<evidence type="ECO:0000313" key="2">
    <source>
        <dbReference type="EMBL" id="TXC72841.1"/>
    </source>
</evidence>
<keyword evidence="3" id="KW-1185">Reference proteome</keyword>
<feature type="signal peptide" evidence="1">
    <location>
        <begin position="1"/>
        <end position="22"/>
    </location>
</feature>
<evidence type="ECO:0000256" key="1">
    <source>
        <dbReference type="SAM" id="SignalP"/>
    </source>
</evidence>
<keyword evidence="1" id="KW-0732">Signal</keyword>
<evidence type="ECO:0000313" key="3">
    <source>
        <dbReference type="Proteomes" id="UP000321250"/>
    </source>
</evidence>
<protein>
    <submittedName>
        <fullName evidence="2">UrcA family protein</fullName>
    </submittedName>
</protein>
<dbReference type="Proteomes" id="UP000321250">
    <property type="component" value="Unassembled WGS sequence"/>
</dbReference>
<feature type="chain" id="PRO_5022974290" evidence="1">
    <location>
        <begin position="23"/>
        <end position="110"/>
    </location>
</feature>
<organism evidence="2 3">
    <name type="scientific">Sphingomonas ginsenosidivorax</name>
    <dbReference type="NCBI Taxonomy" id="862135"/>
    <lineage>
        <taxon>Bacteria</taxon>
        <taxon>Pseudomonadati</taxon>
        <taxon>Pseudomonadota</taxon>
        <taxon>Alphaproteobacteria</taxon>
        <taxon>Sphingomonadales</taxon>
        <taxon>Sphingomonadaceae</taxon>
        <taxon>Sphingomonas</taxon>
    </lineage>
</organism>
<dbReference type="NCBIfam" id="TIGR04433">
    <property type="entry name" value="UrcA_uranyl"/>
    <property type="match status" value="1"/>
</dbReference>
<dbReference type="AlphaFoldDB" id="A0A5C6UKZ6"/>
<name>A0A5C6UKZ6_9SPHN</name>